<name>A0A1Y2F741_9FUNG</name>
<reference evidence="2 3" key="1">
    <citation type="submission" date="2016-08" db="EMBL/GenBank/DDBJ databases">
        <title>A Parts List for Fungal Cellulosomes Revealed by Comparative Genomics.</title>
        <authorList>
            <consortium name="DOE Joint Genome Institute"/>
            <person name="Haitjema C.H."/>
            <person name="Gilmore S.P."/>
            <person name="Henske J.K."/>
            <person name="Solomon K.V."/>
            <person name="De Groot R."/>
            <person name="Kuo A."/>
            <person name="Mondo S.J."/>
            <person name="Salamov A.A."/>
            <person name="Labutti K."/>
            <person name="Zhao Z."/>
            <person name="Chiniquy J."/>
            <person name="Barry K."/>
            <person name="Brewer H.M."/>
            <person name="Purvine S.O."/>
            <person name="Wright A.T."/>
            <person name="Boxma B."/>
            <person name="Van Alen T."/>
            <person name="Hackstein J.H."/>
            <person name="Baker S.E."/>
            <person name="Grigoriev I.V."/>
            <person name="O'Malley M.A."/>
        </authorList>
    </citation>
    <scope>NUCLEOTIDE SEQUENCE [LARGE SCALE GENOMIC DNA]</scope>
    <source>
        <strain evidence="2 3">G1</strain>
    </source>
</reference>
<evidence type="ECO:0000313" key="2">
    <source>
        <dbReference type="EMBL" id="ORY79679.1"/>
    </source>
</evidence>
<gene>
    <name evidence="2" type="ORF">LY90DRAFT_500702</name>
</gene>
<feature type="region of interest" description="Disordered" evidence="1">
    <location>
        <begin position="160"/>
        <end position="191"/>
    </location>
</feature>
<evidence type="ECO:0000256" key="1">
    <source>
        <dbReference type="SAM" id="MobiDB-lite"/>
    </source>
</evidence>
<dbReference type="Proteomes" id="UP000193920">
    <property type="component" value="Unassembled WGS sequence"/>
</dbReference>
<feature type="compositionally biased region" description="Polar residues" evidence="1">
    <location>
        <begin position="178"/>
        <end position="191"/>
    </location>
</feature>
<protein>
    <submittedName>
        <fullName evidence="2">Uncharacterized protein</fullName>
    </submittedName>
</protein>
<keyword evidence="3" id="KW-1185">Reference proteome</keyword>
<proteinExistence type="predicted"/>
<sequence length="304" mass="35820">MENHIIFNAYLQKQRNFISFVKEIQNSIKSKEYQKQGYSLSQYSKMKWNISQAQTYRFLTCAKVIDQLDEFDIKPSYESLCKSLIHCAKSKIEMKLLWSKILQKTNNRPDCINSTHVNQYWKELCMDKRYSNICHYKDEKDIMIKIETSLNKFAIQKKHKQLNQKKEENKLNQKRNNSKVTSYPSPTLSDSSIISNNDTQVSITPSKISYNNNNNNNDNISIDIYNSLSSMSDINNSESISNNDTLYSNTLFVQYIPYTTTVYIPSNQIFYNSPNENKLSNQYQQQLTQVTYIQEQPQKQYICY</sequence>
<accession>A0A1Y2F741</accession>
<dbReference type="OrthoDB" id="5595153at2759"/>
<dbReference type="EMBL" id="MCOG01000014">
    <property type="protein sequence ID" value="ORY79679.1"/>
    <property type="molecule type" value="Genomic_DNA"/>
</dbReference>
<comment type="caution">
    <text evidence="2">The sequence shown here is derived from an EMBL/GenBank/DDBJ whole genome shotgun (WGS) entry which is preliminary data.</text>
</comment>
<evidence type="ECO:0000313" key="3">
    <source>
        <dbReference type="Proteomes" id="UP000193920"/>
    </source>
</evidence>
<dbReference type="STRING" id="1754190.A0A1Y2F741"/>
<dbReference type="AlphaFoldDB" id="A0A1Y2F741"/>
<organism evidence="2 3">
    <name type="scientific">Neocallimastix californiae</name>
    <dbReference type="NCBI Taxonomy" id="1754190"/>
    <lineage>
        <taxon>Eukaryota</taxon>
        <taxon>Fungi</taxon>
        <taxon>Fungi incertae sedis</taxon>
        <taxon>Chytridiomycota</taxon>
        <taxon>Chytridiomycota incertae sedis</taxon>
        <taxon>Neocallimastigomycetes</taxon>
        <taxon>Neocallimastigales</taxon>
        <taxon>Neocallimastigaceae</taxon>
        <taxon>Neocallimastix</taxon>
    </lineage>
</organism>